<organism evidence="7 8">
    <name type="scientific">Ailuropoda melanoleuca</name>
    <name type="common">Giant panda</name>
    <dbReference type="NCBI Taxonomy" id="9646"/>
    <lineage>
        <taxon>Eukaryota</taxon>
        <taxon>Metazoa</taxon>
        <taxon>Chordata</taxon>
        <taxon>Craniata</taxon>
        <taxon>Vertebrata</taxon>
        <taxon>Euteleostomi</taxon>
        <taxon>Mammalia</taxon>
        <taxon>Eutheria</taxon>
        <taxon>Laurasiatheria</taxon>
        <taxon>Carnivora</taxon>
        <taxon>Caniformia</taxon>
        <taxon>Ursidae</taxon>
        <taxon>Ailuropoda</taxon>
    </lineage>
</organism>
<dbReference type="GO" id="GO:0006914">
    <property type="term" value="P:autophagy"/>
    <property type="evidence" value="ECO:0007669"/>
    <property type="project" value="UniProtKB-KW"/>
</dbReference>
<comment type="similarity">
    <text evidence="2 6">Belongs to the ATG8 family.</text>
</comment>
<dbReference type="Gene3D" id="3.10.20.90">
    <property type="entry name" value="Phosphatidylinositol 3-kinase Catalytic Subunit, Chain A, domain 1"/>
    <property type="match status" value="1"/>
</dbReference>
<evidence type="ECO:0000256" key="3">
    <source>
        <dbReference type="ARBA" id="ARBA00023136"/>
    </source>
</evidence>
<dbReference type="Pfam" id="PF02991">
    <property type="entry name" value="ATG8"/>
    <property type="match status" value="1"/>
</dbReference>
<reference evidence="7" key="3">
    <citation type="submission" date="2025-09" db="UniProtKB">
        <authorList>
            <consortium name="Ensembl"/>
        </authorList>
    </citation>
    <scope>IDENTIFICATION</scope>
</reference>
<protein>
    <recommendedName>
        <fullName evidence="9">GABA type A receptor associated protein like 2</fullName>
    </recommendedName>
</protein>
<proteinExistence type="inferred from homology"/>
<dbReference type="SUPFAM" id="SSF54236">
    <property type="entry name" value="Ubiquitin-like"/>
    <property type="match status" value="1"/>
</dbReference>
<dbReference type="InterPro" id="IPR004241">
    <property type="entry name" value="Atg8-like"/>
</dbReference>
<sequence>MESFTWIIRKRMQLPSEKAIFLLVDKTVPQSSLPMGQLYENEKDEDRFLYVAYSGENTSGF</sequence>
<dbReference type="GeneTree" id="ENSGT00940000155010"/>
<feature type="lipid moiety-binding region" description="Phosphatidylserine amidated glycine; alternate" evidence="5">
    <location>
        <position position="60"/>
    </location>
</feature>
<dbReference type="PANTHER" id="PTHR10969">
    <property type="entry name" value="MICROTUBULE-ASSOCIATED PROTEINS 1A/1B LIGHT CHAIN 3-RELATED"/>
    <property type="match status" value="1"/>
</dbReference>
<dbReference type="InParanoid" id="A0A7N5K3E5"/>
<evidence type="ECO:0000256" key="1">
    <source>
        <dbReference type="ARBA" id="ARBA00004370"/>
    </source>
</evidence>
<dbReference type="GO" id="GO:0016020">
    <property type="term" value="C:membrane"/>
    <property type="evidence" value="ECO:0007669"/>
    <property type="project" value="UniProtKB-SubCell"/>
</dbReference>
<evidence type="ECO:0000256" key="6">
    <source>
        <dbReference type="RuleBase" id="RU004384"/>
    </source>
</evidence>
<reference evidence="7" key="2">
    <citation type="submission" date="2025-08" db="UniProtKB">
        <authorList>
            <consortium name="Ensembl"/>
        </authorList>
    </citation>
    <scope>IDENTIFICATION</scope>
</reference>
<reference evidence="7 8" key="1">
    <citation type="journal article" date="2010" name="Nature">
        <title>The sequence and de novo assembly of the giant panda genome.</title>
        <authorList>
            <person name="Li R."/>
            <person name="Fan W."/>
            <person name="Tian G."/>
            <person name="Zhu H."/>
            <person name="He L."/>
            <person name="Cai J."/>
            <person name="Huang Q."/>
            <person name="Cai Q."/>
            <person name="Li B."/>
            <person name="Bai Y."/>
            <person name="Zhang Z."/>
            <person name="Zhang Y."/>
            <person name="Wang W."/>
            <person name="Li J."/>
            <person name="Wei F."/>
            <person name="Li H."/>
            <person name="Jian M."/>
            <person name="Li J."/>
            <person name="Zhang Z."/>
            <person name="Nielsen R."/>
            <person name="Li D."/>
            <person name="Gu W."/>
            <person name="Yang Z."/>
            <person name="Xuan Z."/>
            <person name="Ryder O.A."/>
            <person name="Leung F.C."/>
            <person name="Zhou Y."/>
            <person name="Cao J."/>
            <person name="Sun X."/>
            <person name="Fu Y."/>
            <person name="Fang X."/>
            <person name="Guo X."/>
            <person name="Wang B."/>
            <person name="Hou R."/>
            <person name="Shen F."/>
            <person name="Mu B."/>
            <person name="Ni P."/>
            <person name="Lin R."/>
            <person name="Qian W."/>
            <person name="Wang G."/>
            <person name="Yu C."/>
            <person name="Nie W."/>
            <person name="Wang J."/>
            <person name="Wu Z."/>
            <person name="Liang H."/>
            <person name="Min J."/>
            <person name="Wu Q."/>
            <person name="Cheng S."/>
            <person name="Ruan J."/>
            <person name="Wang M."/>
            <person name="Shi Z."/>
            <person name="Wen M."/>
            <person name="Liu B."/>
            <person name="Ren X."/>
            <person name="Zheng H."/>
            <person name="Dong D."/>
            <person name="Cook K."/>
            <person name="Shan G."/>
            <person name="Zhang H."/>
            <person name="Kosiol C."/>
            <person name="Xie X."/>
            <person name="Lu Z."/>
            <person name="Zheng H."/>
            <person name="Li Y."/>
            <person name="Steiner C.C."/>
            <person name="Lam T.T."/>
            <person name="Lin S."/>
            <person name="Zhang Q."/>
            <person name="Li G."/>
            <person name="Tian J."/>
            <person name="Gong T."/>
            <person name="Liu H."/>
            <person name="Zhang D."/>
            <person name="Fang L."/>
            <person name="Ye C."/>
            <person name="Zhang J."/>
            <person name="Hu W."/>
            <person name="Xu A."/>
            <person name="Ren Y."/>
            <person name="Zhang G."/>
            <person name="Bruford M.W."/>
            <person name="Li Q."/>
            <person name="Ma L."/>
            <person name="Guo Y."/>
            <person name="An N."/>
            <person name="Hu Y."/>
            <person name="Zheng Y."/>
            <person name="Shi Y."/>
            <person name="Li Z."/>
            <person name="Liu Q."/>
            <person name="Chen Y."/>
            <person name="Zhao J."/>
            <person name="Qu N."/>
            <person name="Zhao S."/>
            <person name="Tian F."/>
            <person name="Wang X."/>
            <person name="Wang H."/>
            <person name="Xu L."/>
            <person name="Liu X."/>
            <person name="Vinar T."/>
            <person name="Wang Y."/>
            <person name="Lam T.W."/>
            <person name="Yiu S.M."/>
            <person name="Liu S."/>
            <person name="Zhang H."/>
            <person name="Li D."/>
            <person name="Huang Y."/>
            <person name="Wang X."/>
            <person name="Yang G."/>
            <person name="Jiang Z."/>
            <person name="Wang J."/>
            <person name="Qin N."/>
            <person name="Li L."/>
            <person name="Li J."/>
            <person name="Bolund L."/>
            <person name="Kristiansen K."/>
            <person name="Wong G.K."/>
            <person name="Olson M."/>
            <person name="Zhang X."/>
            <person name="Li S."/>
            <person name="Yang H."/>
            <person name="Wang J."/>
            <person name="Wang J."/>
        </authorList>
    </citation>
    <scope>NUCLEOTIDE SEQUENCE [LARGE SCALE GENOMIC DNA]</scope>
</reference>
<evidence type="ECO:0008006" key="9">
    <source>
        <dbReference type="Google" id="ProtNLM"/>
    </source>
</evidence>
<dbReference type="AlphaFoldDB" id="A0A7N5K3E5"/>
<dbReference type="Proteomes" id="UP000008912">
    <property type="component" value="Unassembled WGS sequence"/>
</dbReference>
<keyword evidence="8" id="KW-1185">Reference proteome</keyword>
<evidence type="ECO:0000256" key="4">
    <source>
        <dbReference type="ARBA" id="ARBA00023288"/>
    </source>
</evidence>
<evidence type="ECO:0000256" key="5">
    <source>
        <dbReference type="PIRSR" id="PIRSR604241-50"/>
    </source>
</evidence>
<evidence type="ECO:0000313" key="8">
    <source>
        <dbReference type="Proteomes" id="UP000008912"/>
    </source>
</evidence>
<evidence type="ECO:0000313" key="7">
    <source>
        <dbReference type="Ensembl" id="ENSAMEP00000034461.1"/>
    </source>
</evidence>
<name>A0A7N5K3E5_AILME</name>
<evidence type="ECO:0000256" key="2">
    <source>
        <dbReference type="ARBA" id="ARBA00007293"/>
    </source>
</evidence>
<dbReference type="InterPro" id="IPR029071">
    <property type="entry name" value="Ubiquitin-like_domsf"/>
</dbReference>
<keyword evidence="3" id="KW-0472">Membrane</keyword>
<dbReference type="Ensembl" id="ENSAMET00000046326.1">
    <property type="protein sequence ID" value="ENSAMEP00000034461.1"/>
    <property type="gene ID" value="ENSAMEG00000025266.1"/>
</dbReference>
<comment type="subcellular location">
    <subcellularLocation>
        <location evidence="1">Membrane</location>
    </subcellularLocation>
</comment>
<keyword evidence="6" id="KW-0072">Autophagy</keyword>
<accession>A0A7N5K3E5</accession>
<keyword evidence="4 5" id="KW-0449">Lipoprotein</keyword>